<dbReference type="HOGENOM" id="CLU_207894_0_0_5"/>
<dbReference type="RefSeq" id="WP_024090520.1">
    <property type="nucleotide sequence ID" value="NC_023135.1"/>
</dbReference>
<dbReference type="KEGG" id="lmd:METH_11400"/>
<dbReference type="Proteomes" id="UP000018780">
    <property type="component" value="Chromosome"/>
</dbReference>
<evidence type="ECO:0000256" key="1">
    <source>
        <dbReference type="SAM" id="MobiDB-lite"/>
    </source>
</evidence>
<evidence type="ECO:0000313" key="3">
    <source>
        <dbReference type="Proteomes" id="UP000018780"/>
    </source>
</evidence>
<evidence type="ECO:0000313" key="2">
    <source>
        <dbReference type="EMBL" id="AHD01198.1"/>
    </source>
</evidence>
<dbReference type="OrthoDB" id="7745364at2"/>
<organism evidence="2 3">
    <name type="scientific">Leisingera methylohalidivorans DSM 14336</name>
    <dbReference type="NCBI Taxonomy" id="999552"/>
    <lineage>
        <taxon>Bacteria</taxon>
        <taxon>Pseudomonadati</taxon>
        <taxon>Pseudomonadota</taxon>
        <taxon>Alphaproteobacteria</taxon>
        <taxon>Rhodobacterales</taxon>
        <taxon>Roseobacteraceae</taxon>
        <taxon>Leisingera</taxon>
    </lineage>
</organism>
<feature type="region of interest" description="Disordered" evidence="1">
    <location>
        <begin position="1"/>
        <end position="24"/>
    </location>
</feature>
<gene>
    <name evidence="2" type="ORF">METH_11400</name>
</gene>
<accession>V9VT47</accession>
<protein>
    <submittedName>
        <fullName evidence="2">Uncharacterized protein</fullName>
    </submittedName>
</protein>
<dbReference type="PATRIC" id="fig|999552.6.peg.2272"/>
<dbReference type="AlphaFoldDB" id="V9VT47"/>
<dbReference type="EMBL" id="CP006773">
    <property type="protein sequence ID" value="AHD01198.1"/>
    <property type="molecule type" value="Genomic_DNA"/>
</dbReference>
<reference evidence="2 3" key="1">
    <citation type="submission" date="2013-09" db="EMBL/GenBank/DDBJ databases">
        <authorList>
            <consortium name="DOE Joint Genome Institute"/>
            <person name="Klenk H.-P."/>
            <person name="Huntemann M."/>
            <person name="Han J."/>
            <person name="Chen A."/>
            <person name="Kyrpides N."/>
            <person name="Mavromatis K."/>
            <person name="Markowitz V."/>
            <person name="Palaniappan K."/>
            <person name="Ivanova N."/>
            <person name="Schaumberg A."/>
            <person name="Pati A."/>
            <person name="Liolios K."/>
            <person name="Nordberg H.P."/>
            <person name="Cantor M.N."/>
            <person name="Hua S.X."/>
            <person name="Woyke T."/>
        </authorList>
    </citation>
    <scope>NUCLEOTIDE SEQUENCE [LARGE SCALE GENOMIC DNA]</scope>
    <source>
        <strain evidence="2 3">DSM 14336</strain>
    </source>
</reference>
<name>V9VT47_9RHOB</name>
<sequence>MPTKSSEINLPPLPPGTHGKPKGNRYKRQFGVIVLVPDEPAQKVLFEELKAQGRKCKVVNT</sequence>
<proteinExistence type="predicted"/>
<dbReference type="STRING" id="999552.METH_11400"/>
<keyword evidence="3" id="KW-1185">Reference proteome</keyword>